<evidence type="ECO:0000256" key="1">
    <source>
        <dbReference type="ARBA" id="ARBA00023450"/>
    </source>
</evidence>
<dbReference type="GO" id="GO:0004519">
    <property type="term" value="F:endonuclease activity"/>
    <property type="evidence" value="ECO:0007669"/>
    <property type="project" value="UniProtKB-KW"/>
</dbReference>
<dbReference type="Gene3D" id="1.10.30.50">
    <property type="match status" value="1"/>
</dbReference>
<evidence type="ECO:0000259" key="3">
    <source>
        <dbReference type="SMART" id="SM00507"/>
    </source>
</evidence>
<evidence type="ECO:0000313" key="4">
    <source>
        <dbReference type="EMBL" id="TCC08815.1"/>
    </source>
</evidence>
<feature type="compositionally biased region" description="Low complexity" evidence="2">
    <location>
        <begin position="397"/>
        <end position="408"/>
    </location>
</feature>
<feature type="domain" description="HNH nuclease" evidence="3">
    <location>
        <begin position="312"/>
        <end position="362"/>
    </location>
</feature>
<dbReference type="InterPro" id="IPR002711">
    <property type="entry name" value="HNH"/>
</dbReference>
<keyword evidence="4" id="KW-0255">Endonuclease</keyword>
<feature type="region of interest" description="Disordered" evidence="2">
    <location>
        <begin position="79"/>
        <end position="99"/>
    </location>
</feature>
<keyword evidence="4" id="KW-0540">Nuclease</keyword>
<dbReference type="InterPro" id="IPR003615">
    <property type="entry name" value="HNH_nuc"/>
</dbReference>
<proteinExistence type="inferred from homology"/>
<sequence length="466" mass="49680">MSGGEMVSALDATYAEIARLKTYALQLTAGLETIGYAKEVGAGTTARFLTLRYRVDATEARRDVHLANALPKYPAVAAALPDPNPDHAPETAGDEGGAGSGVLVHPAQAEAIVSALDRLPNTVPAEDLRVAEQEMVELARTHGPLDLRKAGVQVRNRLDTDGPEPAEQQAYDRETLKLKNADNGVAFSGFLANENAELFRTLIHTHAKPRKTVDGALDPRTRDKRQADALITVLNAANTSGHGSTPHITVTIDFNDLKAATADATGQLIYGEALSAATIRRLACDAHILPVVIGSDSQPLDLGTTVRLATGPMRKALIARDKGCVCCGAPPIYCDAHHVISWIDGGETKIENLVLLCKRCHRDLHAGHWNIHIANGIVDVARPTWATPDPVPRGRYRPPTTTRGSSRPDATSAGAPARAWPRDTDPPWITAEETAHLNPWGDAQDSGRAPDPWSASGPDRGDNAAA</sequence>
<name>A0A4R0HCK1_9ACTN</name>
<dbReference type="CDD" id="cd00085">
    <property type="entry name" value="HNHc"/>
    <property type="match status" value="1"/>
</dbReference>
<comment type="caution">
    <text evidence="4">The sequence shown here is derived from an EMBL/GenBank/DDBJ whole genome shotgun (WGS) entry which is preliminary data.</text>
</comment>
<keyword evidence="4" id="KW-0378">Hydrolase</keyword>
<dbReference type="InterPro" id="IPR003870">
    <property type="entry name" value="DUF222"/>
</dbReference>
<reference evidence="4 5" key="1">
    <citation type="submission" date="2019-02" db="EMBL/GenBank/DDBJ databases">
        <title>Kribbella capetownensis sp. nov. and Kribbella speibonae sp. nov., isolated from soil.</title>
        <authorList>
            <person name="Curtis S.M."/>
            <person name="Norton I."/>
            <person name="Everest G.J."/>
            <person name="Meyers P.R."/>
        </authorList>
    </citation>
    <scope>NUCLEOTIDE SEQUENCE [LARGE SCALE GENOMIC DNA]</scope>
    <source>
        <strain evidence="4 5">KCTC 29219</strain>
    </source>
</reference>
<keyword evidence="5" id="KW-1185">Reference proteome</keyword>
<gene>
    <name evidence="4" type="ORF">E0H45_19470</name>
</gene>
<dbReference type="AlphaFoldDB" id="A0A4R0HCK1"/>
<protein>
    <submittedName>
        <fullName evidence="4">HNH endonuclease</fullName>
    </submittedName>
</protein>
<dbReference type="Pfam" id="PF01844">
    <property type="entry name" value="HNH"/>
    <property type="match status" value="1"/>
</dbReference>
<dbReference type="SMART" id="SM00507">
    <property type="entry name" value="HNHc"/>
    <property type="match status" value="1"/>
</dbReference>
<evidence type="ECO:0000256" key="2">
    <source>
        <dbReference type="SAM" id="MobiDB-lite"/>
    </source>
</evidence>
<organism evidence="4 5">
    <name type="scientific">Kribbella soli</name>
    <dbReference type="NCBI Taxonomy" id="1124743"/>
    <lineage>
        <taxon>Bacteria</taxon>
        <taxon>Bacillati</taxon>
        <taxon>Actinomycetota</taxon>
        <taxon>Actinomycetes</taxon>
        <taxon>Propionibacteriales</taxon>
        <taxon>Kribbellaceae</taxon>
        <taxon>Kribbella</taxon>
    </lineage>
</organism>
<dbReference type="EMBL" id="SJJZ01000002">
    <property type="protein sequence ID" value="TCC08815.1"/>
    <property type="molecule type" value="Genomic_DNA"/>
</dbReference>
<accession>A0A4R0HCK1</accession>
<dbReference type="GO" id="GO:0003676">
    <property type="term" value="F:nucleic acid binding"/>
    <property type="evidence" value="ECO:0007669"/>
    <property type="project" value="InterPro"/>
</dbReference>
<comment type="similarity">
    <text evidence="1">Belongs to the Rv1128c/1148c/1588c/1702c/1945/3466 family.</text>
</comment>
<dbReference type="OrthoDB" id="3634417at2"/>
<evidence type="ECO:0000313" key="5">
    <source>
        <dbReference type="Proteomes" id="UP000292346"/>
    </source>
</evidence>
<dbReference type="Proteomes" id="UP000292346">
    <property type="component" value="Unassembled WGS sequence"/>
</dbReference>
<dbReference type="GO" id="GO:0008270">
    <property type="term" value="F:zinc ion binding"/>
    <property type="evidence" value="ECO:0007669"/>
    <property type="project" value="InterPro"/>
</dbReference>
<feature type="region of interest" description="Disordered" evidence="2">
    <location>
        <begin position="383"/>
        <end position="466"/>
    </location>
</feature>
<dbReference type="Pfam" id="PF02720">
    <property type="entry name" value="DUF222"/>
    <property type="match status" value="1"/>
</dbReference>